<sequence>MEEHYLSDTGVLEWEQEVSLVSRIKSLLKGYRDGLSVPKELIQNADDVGATQFCETDFRNITKVEGATKDLSKIGKFGVGFCSVLQSNRCSSFLSGDIMVIFDPQSSYLKTKGMKIDMEITEKSEDASQNGVISSNHLKIYLDVTLALTAVGFLILKEHF</sequence>
<dbReference type="Proteomes" id="UP000683360">
    <property type="component" value="Unassembled WGS sequence"/>
</dbReference>
<protein>
    <recommendedName>
        <fullName evidence="1">Sacsin/Nov domain-containing protein</fullName>
    </recommendedName>
</protein>
<evidence type="ECO:0000313" key="2">
    <source>
        <dbReference type="EMBL" id="CAG2225202.1"/>
    </source>
</evidence>
<comment type="caution">
    <text evidence="2">The sequence shown here is derived from an EMBL/GenBank/DDBJ whole genome shotgun (WGS) entry which is preliminary data.</text>
</comment>
<dbReference type="Pfam" id="PF25794">
    <property type="entry name" value="SACS"/>
    <property type="match status" value="1"/>
</dbReference>
<evidence type="ECO:0000259" key="1">
    <source>
        <dbReference type="Pfam" id="PF25794"/>
    </source>
</evidence>
<dbReference type="EMBL" id="CAJPWZ010001840">
    <property type="protein sequence ID" value="CAG2225202.1"/>
    <property type="molecule type" value="Genomic_DNA"/>
</dbReference>
<evidence type="ECO:0000313" key="3">
    <source>
        <dbReference type="Proteomes" id="UP000683360"/>
    </source>
</evidence>
<reference evidence="2" key="1">
    <citation type="submission" date="2021-03" db="EMBL/GenBank/DDBJ databases">
        <authorList>
            <person name="Bekaert M."/>
        </authorList>
    </citation>
    <scope>NUCLEOTIDE SEQUENCE</scope>
</reference>
<dbReference type="GO" id="GO:0030544">
    <property type="term" value="F:Hsp70 protein binding"/>
    <property type="evidence" value="ECO:0007669"/>
    <property type="project" value="TreeGrafter"/>
</dbReference>
<organism evidence="2 3">
    <name type="scientific">Mytilus edulis</name>
    <name type="common">Blue mussel</name>
    <dbReference type="NCBI Taxonomy" id="6550"/>
    <lineage>
        <taxon>Eukaryota</taxon>
        <taxon>Metazoa</taxon>
        <taxon>Spiralia</taxon>
        <taxon>Lophotrochozoa</taxon>
        <taxon>Mollusca</taxon>
        <taxon>Bivalvia</taxon>
        <taxon>Autobranchia</taxon>
        <taxon>Pteriomorphia</taxon>
        <taxon>Mytilida</taxon>
        <taxon>Mytiloidea</taxon>
        <taxon>Mytilidae</taxon>
        <taxon>Mytilinae</taxon>
        <taxon>Mytilus</taxon>
    </lineage>
</organism>
<proteinExistence type="predicted"/>
<feature type="domain" description="Sacsin/Nov" evidence="1">
    <location>
        <begin position="52"/>
        <end position="123"/>
    </location>
</feature>
<keyword evidence="3" id="KW-1185">Reference proteome</keyword>
<dbReference type="AlphaFoldDB" id="A0A8S3SWQ1"/>
<dbReference type="InterPro" id="IPR058210">
    <property type="entry name" value="SACS/Nov_dom"/>
</dbReference>
<gene>
    <name evidence="2" type="ORF">MEDL_38322</name>
</gene>
<dbReference type="OrthoDB" id="5963011at2759"/>
<dbReference type="PANTHER" id="PTHR15600:SF42">
    <property type="entry name" value="SACSIN"/>
    <property type="match status" value="1"/>
</dbReference>
<dbReference type="InterPro" id="IPR052972">
    <property type="entry name" value="Sacsin_chaperone_reg"/>
</dbReference>
<dbReference type="PANTHER" id="PTHR15600">
    <property type="entry name" value="SACSIN"/>
    <property type="match status" value="1"/>
</dbReference>
<name>A0A8S3SWQ1_MYTED</name>
<accession>A0A8S3SWQ1</accession>